<evidence type="ECO:0000313" key="2">
    <source>
        <dbReference type="Proteomes" id="UP001472677"/>
    </source>
</evidence>
<keyword evidence="2" id="KW-1185">Reference proteome</keyword>
<evidence type="ECO:0000313" key="1">
    <source>
        <dbReference type="EMBL" id="KAK8521339.1"/>
    </source>
</evidence>
<comment type="caution">
    <text evidence="1">The sequence shown here is derived from an EMBL/GenBank/DDBJ whole genome shotgun (WGS) entry which is preliminary data.</text>
</comment>
<organism evidence="1 2">
    <name type="scientific">Hibiscus sabdariffa</name>
    <name type="common">roselle</name>
    <dbReference type="NCBI Taxonomy" id="183260"/>
    <lineage>
        <taxon>Eukaryota</taxon>
        <taxon>Viridiplantae</taxon>
        <taxon>Streptophyta</taxon>
        <taxon>Embryophyta</taxon>
        <taxon>Tracheophyta</taxon>
        <taxon>Spermatophyta</taxon>
        <taxon>Magnoliopsida</taxon>
        <taxon>eudicotyledons</taxon>
        <taxon>Gunneridae</taxon>
        <taxon>Pentapetalae</taxon>
        <taxon>rosids</taxon>
        <taxon>malvids</taxon>
        <taxon>Malvales</taxon>
        <taxon>Malvaceae</taxon>
        <taxon>Malvoideae</taxon>
        <taxon>Hibiscus</taxon>
    </lineage>
</organism>
<gene>
    <name evidence="1" type="ORF">V6N12_005248</name>
</gene>
<dbReference type="Proteomes" id="UP001472677">
    <property type="component" value="Unassembled WGS sequence"/>
</dbReference>
<protein>
    <submittedName>
        <fullName evidence="1">Uncharacterized protein</fullName>
    </submittedName>
</protein>
<proteinExistence type="predicted"/>
<name>A0ABR2CNW6_9ROSI</name>
<sequence length="230" mass="24905">MEKLWQKVAPQNVGVSHTSGQVVDTNAKLAAPMVSVSSPREGAPLPTGLGAAVDLRPIGLTCAGSESPSAHSPVLLEESEASGISTQPGGDRASVPNDIELSVGSSSPVDQLPGSLGVHIDQINPAQQSFEELAKNTGIDLMIMQSKTDRRVKLSPLGYKQKWESRNVSKIMEVPLERRVPVQFTARHEPKALLQWLSSKPLKSFLIVLRGALAKQKRVLRRRLRTKSCH</sequence>
<dbReference type="EMBL" id="JBBPBM010000048">
    <property type="protein sequence ID" value="KAK8521339.1"/>
    <property type="molecule type" value="Genomic_DNA"/>
</dbReference>
<reference evidence="1 2" key="1">
    <citation type="journal article" date="2024" name="G3 (Bethesda)">
        <title>Genome assembly of Hibiscus sabdariffa L. provides insights into metabolisms of medicinal natural products.</title>
        <authorList>
            <person name="Kim T."/>
        </authorList>
    </citation>
    <scope>NUCLEOTIDE SEQUENCE [LARGE SCALE GENOMIC DNA]</scope>
    <source>
        <strain evidence="1">TK-2024</strain>
        <tissue evidence="1">Old leaves</tissue>
    </source>
</reference>
<accession>A0ABR2CNW6</accession>